<evidence type="ECO:0000259" key="3">
    <source>
        <dbReference type="Pfam" id="PF01648"/>
    </source>
</evidence>
<dbReference type="AlphaFoldDB" id="A0A2W4XG55"/>
<dbReference type="InterPro" id="IPR008278">
    <property type="entry name" value="4-PPantetheinyl_Trfase_dom"/>
</dbReference>
<evidence type="ECO:0000256" key="1">
    <source>
        <dbReference type="ARBA" id="ARBA00010990"/>
    </source>
</evidence>
<evidence type="ECO:0000313" key="5">
    <source>
        <dbReference type="EMBL" id="PZO56290.1"/>
    </source>
</evidence>
<dbReference type="Proteomes" id="UP000249794">
    <property type="component" value="Unassembled WGS sequence"/>
</dbReference>
<dbReference type="PANTHER" id="PTHR12215">
    <property type="entry name" value="PHOSPHOPANTETHEINE TRANSFERASE"/>
    <property type="match status" value="1"/>
</dbReference>
<feature type="domain" description="4'-phosphopantetheinyl transferase N-terminal" evidence="4">
    <location>
        <begin position="21"/>
        <end position="114"/>
    </location>
</feature>
<dbReference type="EMBL" id="QBMP01000076">
    <property type="protein sequence ID" value="PZO56290.1"/>
    <property type="molecule type" value="Genomic_DNA"/>
</dbReference>
<dbReference type="GO" id="GO:0008897">
    <property type="term" value="F:holo-[acyl-carrier-protein] synthase activity"/>
    <property type="evidence" value="ECO:0007669"/>
    <property type="project" value="InterPro"/>
</dbReference>
<keyword evidence="2" id="KW-0808">Transferase</keyword>
<comment type="similarity">
    <text evidence="1">Belongs to the P-Pant transferase superfamily. Gsp/Sfp/HetI/AcpT family.</text>
</comment>
<organism evidence="5 6">
    <name type="scientific">Phormidesmis priestleyi</name>
    <dbReference type="NCBI Taxonomy" id="268141"/>
    <lineage>
        <taxon>Bacteria</taxon>
        <taxon>Bacillati</taxon>
        <taxon>Cyanobacteriota</taxon>
        <taxon>Cyanophyceae</taxon>
        <taxon>Leptolyngbyales</taxon>
        <taxon>Leptolyngbyaceae</taxon>
        <taxon>Phormidesmis</taxon>
    </lineage>
</organism>
<evidence type="ECO:0000259" key="4">
    <source>
        <dbReference type="Pfam" id="PF22624"/>
    </source>
</evidence>
<reference evidence="5 6" key="2">
    <citation type="submission" date="2018-06" db="EMBL/GenBank/DDBJ databases">
        <title>Metagenomic assembly of (sub)arctic Cyanobacteria and their associated microbiome from non-axenic cultures.</title>
        <authorList>
            <person name="Baurain D."/>
        </authorList>
    </citation>
    <scope>NUCLEOTIDE SEQUENCE [LARGE SCALE GENOMIC DNA]</scope>
    <source>
        <strain evidence="5">ULC027bin1</strain>
    </source>
</reference>
<feature type="domain" description="4'-phosphopantetheinyl transferase" evidence="3">
    <location>
        <begin position="123"/>
        <end position="193"/>
    </location>
</feature>
<comment type="caution">
    <text evidence="5">The sequence shown here is derived from an EMBL/GenBank/DDBJ whole genome shotgun (WGS) entry which is preliminary data.</text>
</comment>
<dbReference type="InterPro" id="IPR050559">
    <property type="entry name" value="P-Pant_transferase_sf"/>
</dbReference>
<dbReference type="GO" id="GO:0005829">
    <property type="term" value="C:cytosol"/>
    <property type="evidence" value="ECO:0007669"/>
    <property type="project" value="TreeGrafter"/>
</dbReference>
<dbReference type="Pfam" id="PF01648">
    <property type="entry name" value="ACPS"/>
    <property type="match status" value="1"/>
</dbReference>
<dbReference type="GO" id="GO:0000287">
    <property type="term" value="F:magnesium ion binding"/>
    <property type="evidence" value="ECO:0007669"/>
    <property type="project" value="InterPro"/>
</dbReference>
<evidence type="ECO:0000313" key="6">
    <source>
        <dbReference type="Proteomes" id="UP000249794"/>
    </source>
</evidence>
<dbReference type="InterPro" id="IPR037143">
    <property type="entry name" value="4-PPantetheinyl_Trfase_dom_sf"/>
</dbReference>
<dbReference type="Gene3D" id="3.90.470.20">
    <property type="entry name" value="4'-phosphopantetheinyl transferase domain"/>
    <property type="match status" value="2"/>
</dbReference>
<evidence type="ECO:0000256" key="2">
    <source>
        <dbReference type="ARBA" id="ARBA00022679"/>
    </source>
</evidence>
<dbReference type="PANTHER" id="PTHR12215:SF10">
    <property type="entry name" value="L-AMINOADIPATE-SEMIALDEHYDE DEHYDROGENASE-PHOSPHOPANTETHEINYL TRANSFERASE"/>
    <property type="match status" value="1"/>
</dbReference>
<dbReference type="Pfam" id="PF22624">
    <property type="entry name" value="AASDHPPT_N"/>
    <property type="match status" value="1"/>
</dbReference>
<sequence length="245" mass="27143">MNDDIQVWQIPLQVSLKTVDGYLACLGEDEILRANRFKFPDDRRRFVVARGALRHLLGNHIGKAPAGIEFGYGEYGKPFVRQAFTAQLGPAGSLDILPHEAFQFNLSHSGDLAVCGLGRHRKIGIDIEKIRSIGRLEMMMERCLSAAEQVLVKAARLEDQSQLFLEYWTCKEAYLKATGLGLTQSMQRVEIAASRLVHVPDDCAEGWQLHSIAVPEGYIAALVVAGTADTRTDVPVKAWSHPDFA</sequence>
<dbReference type="GO" id="GO:0019878">
    <property type="term" value="P:lysine biosynthetic process via aminoadipic acid"/>
    <property type="evidence" value="ECO:0007669"/>
    <property type="project" value="TreeGrafter"/>
</dbReference>
<dbReference type="SUPFAM" id="SSF56214">
    <property type="entry name" value="4'-phosphopantetheinyl transferase"/>
    <property type="match status" value="2"/>
</dbReference>
<name>A0A2W4XG55_9CYAN</name>
<dbReference type="InterPro" id="IPR055066">
    <property type="entry name" value="AASDHPPT_N"/>
</dbReference>
<protein>
    <submittedName>
        <fullName evidence="5">Uncharacterized protein</fullName>
    </submittedName>
</protein>
<gene>
    <name evidence="5" type="ORF">DCF15_09145</name>
</gene>
<reference evidence="6" key="1">
    <citation type="submission" date="2018-04" db="EMBL/GenBank/DDBJ databases">
        <authorList>
            <person name="Cornet L."/>
        </authorList>
    </citation>
    <scope>NUCLEOTIDE SEQUENCE [LARGE SCALE GENOMIC DNA]</scope>
</reference>
<proteinExistence type="inferred from homology"/>
<accession>A0A2W4XG55</accession>